<keyword evidence="1" id="KW-1133">Transmembrane helix</keyword>
<gene>
    <name evidence="2" type="ORF">BO71DRAFT_62770</name>
</gene>
<dbReference type="Proteomes" id="UP000247810">
    <property type="component" value="Unassembled WGS sequence"/>
</dbReference>
<name>A0A319DS64_9EURO</name>
<keyword evidence="1" id="KW-0472">Membrane</keyword>
<evidence type="ECO:0000313" key="3">
    <source>
        <dbReference type="Proteomes" id="UP000247810"/>
    </source>
</evidence>
<dbReference type="VEuPathDB" id="FungiDB:BO71DRAFT_62770"/>
<sequence length="56" mass="6466">MPFLVSINGLIEYFFIHLRIATLYLWGIVYIQLLFMSVLFVKIPDSLGISVSRSET</sequence>
<organism evidence="2 3">
    <name type="scientific">Aspergillus ellipticus CBS 707.79</name>
    <dbReference type="NCBI Taxonomy" id="1448320"/>
    <lineage>
        <taxon>Eukaryota</taxon>
        <taxon>Fungi</taxon>
        <taxon>Dikarya</taxon>
        <taxon>Ascomycota</taxon>
        <taxon>Pezizomycotina</taxon>
        <taxon>Eurotiomycetes</taxon>
        <taxon>Eurotiomycetidae</taxon>
        <taxon>Eurotiales</taxon>
        <taxon>Aspergillaceae</taxon>
        <taxon>Aspergillus</taxon>
        <taxon>Aspergillus subgen. Circumdati</taxon>
    </lineage>
</organism>
<dbReference type="AlphaFoldDB" id="A0A319DS64"/>
<proteinExistence type="predicted"/>
<dbReference type="EMBL" id="KZ825964">
    <property type="protein sequence ID" value="PYH90918.1"/>
    <property type="molecule type" value="Genomic_DNA"/>
</dbReference>
<reference evidence="2 3" key="1">
    <citation type="submission" date="2018-02" db="EMBL/GenBank/DDBJ databases">
        <title>The genomes of Aspergillus section Nigri reveals drivers in fungal speciation.</title>
        <authorList>
            <consortium name="DOE Joint Genome Institute"/>
            <person name="Vesth T.C."/>
            <person name="Nybo J."/>
            <person name="Theobald S."/>
            <person name="Brandl J."/>
            <person name="Frisvad J.C."/>
            <person name="Nielsen K.F."/>
            <person name="Lyhne E.K."/>
            <person name="Kogle M.E."/>
            <person name="Kuo A."/>
            <person name="Riley R."/>
            <person name="Clum A."/>
            <person name="Nolan M."/>
            <person name="Lipzen A."/>
            <person name="Salamov A."/>
            <person name="Henrissat B."/>
            <person name="Wiebenga A."/>
            <person name="De vries R.P."/>
            <person name="Grigoriev I.V."/>
            <person name="Mortensen U.H."/>
            <person name="Andersen M.R."/>
            <person name="Baker S.E."/>
        </authorList>
    </citation>
    <scope>NUCLEOTIDE SEQUENCE [LARGE SCALE GENOMIC DNA]</scope>
    <source>
        <strain evidence="2 3">CBS 707.79</strain>
    </source>
</reference>
<feature type="transmembrane region" description="Helical" evidence="1">
    <location>
        <begin position="20"/>
        <end position="41"/>
    </location>
</feature>
<keyword evidence="3" id="KW-1185">Reference proteome</keyword>
<keyword evidence="1" id="KW-0812">Transmembrane</keyword>
<accession>A0A319DS64</accession>
<protein>
    <submittedName>
        <fullName evidence="2">Uncharacterized protein</fullName>
    </submittedName>
</protein>
<evidence type="ECO:0000256" key="1">
    <source>
        <dbReference type="SAM" id="Phobius"/>
    </source>
</evidence>
<evidence type="ECO:0000313" key="2">
    <source>
        <dbReference type="EMBL" id="PYH90918.1"/>
    </source>
</evidence>